<gene>
    <name evidence="2" type="ORF">PCOR1329_LOCUS62163</name>
</gene>
<comment type="caution">
    <text evidence="2">The sequence shown here is derived from an EMBL/GenBank/DDBJ whole genome shotgun (WGS) entry which is preliminary data.</text>
</comment>
<feature type="region of interest" description="Disordered" evidence="1">
    <location>
        <begin position="43"/>
        <end position="69"/>
    </location>
</feature>
<keyword evidence="3" id="KW-1185">Reference proteome</keyword>
<name>A0ABN9VXI8_9DINO</name>
<evidence type="ECO:0000313" key="2">
    <source>
        <dbReference type="EMBL" id="CAK0878370.1"/>
    </source>
</evidence>
<dbReference type="EMBL" id="CAUYUJ010017839">
    <property type="protein sequence ID" value="CAK0878370.1"/>
    <property type="molecule type" value="Genomic_DNA"/>
</dbReference>
<feature type="region of interest" description="Disordered" evidence="1">
    <location>
        <begin position="1"/>
        <end position="22"/>
    </location>
</feature>
<feature type="compositionally biased region" description="Basic and acidic residues" evidence="1">
    <location>
        <begin position="48"/>
        <end position="65"/>
    </location>
</feature>
<organism evidence="2 3">
    <name type="scientific">Prorocentrum cordatum</name>
    <dbReference type="NCBI Taxonomy" id="2364126"/>
    <lineage>
        <taxon>Eukaryota</taxon>
        <taxon>Sar</taxon>
        <taxon>Alveolata</taxon>
        <taxon>Dinophyceae</taxon>
        <taxon>Prorocentrales</taxon>
        <taxon>Prorocentraceae</taxon>
        <taxon>Prorocentrum</taxon>
    </lineage>
</organism>
<dbReference type="Proteomes" id="UP001189429">
    <property type="component" value="Unassembled WGS sequence"/>
</dbReference>
<sequence>MSPRTPPPSPRLDSPRYDESMPSAAATKFAGKTARFAAYSDADLEPSADVHEHGSQGQEADHEKASSNTYYDGVNAKSARAHNAIRISSPRELDFSGVQAAV</sequence>
<evidence type="ECO:0000256" key="1">
    <source>
        <dbReference type="SAM" id="MobiDB-lite"/>
    </source>
</evidence>
<reference evidence="2" key="1">
    <citation type="submission" date="2023-10" db="EMBL/GenBank/DDBJ databases">
        <authorList>
            <person name="Chen Y."/>
            <person name="Shah S."/>
            <person name="Dougan E. K."/>
            <person name="Thang M."/>
            <person name="Chan C."/>
        </authorList>
    </citation>
    <scope>NUCLEOTIDE SEQUENCE [LARGE SCALE GENOMIC DNA]</scope>
</reference>
<feature type="compositionally biased region" description="Pro residues" evidence="1">
    <location>
        <begin position="1"/>
        <end position="10"/>
    </location>
</feature>
<protein>
    <submittedName>
        <fullName evidence="2">Uncharacterized protein</fullName>
    </submittedName>
</protein>
<accession>A0ABN9VXI8</accession>
<proteinExistence type="predicted"/>
<evidence type="ECO:0000313" key="3">
    <source>
        <dbReference type="Proteomes" id="UP001189429"/>
    </source>
</evidence>